<evidence type="ECO:0000256" key="1">
    <source>
        <dbReference type="ARBA" id="ARBA00001933"/>
    </source>
</evidence>
<dbReference type="SUPFAM" id="SSF53686">
    <property type="entry name" value="Tryptophan synthase beta subunit-like PLP-dependent enzymes"/>
    <property type="match status" value="1"/>
</dbReference>
<dbReference type="GO" id="GO:0006567">
    <property type="term" value="P:L-threonine catabolic process"/>
    <property type="evidence" value="ECO:0007669"/>
    <property type="project" value="TreeGrafter"/>
</dbReference>
<dbReference type="EMBL" id="UINC01000333">
    <property type="protein sequence ID" value="SUZ53516.1"/>
    <property type="molecule type" value="Genomic_DNA"/>
</dbReference>
<dbReference type="PROSITE" id="PS00165">
    <property type="entry name" value="DEHYDRATASE_SER_THR"/>
    <property type="match status" value="1"/>
</dbReference>
<dbReference type="GO" id="GO:0003941">
    <property type="term" value="F:L-serine ammonia-lyase activity"/>
    <property type="evidence" value="ECO:0007669"/>
    <property type="project" value="TreeGrafter"/>
</dbReference>
<dbReference type="InterPro" id="IPR036052">
    <property type="entry name" value="TrpB-like_PALP_sf"/>
</dbReference>
<evidence type="ECO:0000256" key="3">
    <source>
        <dbReference type="ARBA" id="ARBA00023239"/>
    </source>
</evidence>
<dbReference type="PANTHER" id="PTHR48078:SF6">
    <property type="entry name" value="L-THREONINE DEHYDRATASE CATABOLIC TDCB"/>
    <property type="match status" value="1"/>
</dbReference>
<dbReference type="GO" id="GO:0004794">
    <property type="term" value="F:threonine deaminase activity"/>
    <property type="evidence" value="ECO:0007669"/>
    <property type="project" value="TreeGrafter"/>
</dbReference>
<dbReference type="Gene3D" id="3.40.50.1100">
    <property type="match status" value="2"/>
</dbReference>
<evidence type="ECO:0000256" key="2">
    <source>
        <dbReference type="ARBA" id="ARBA00022898"/>
    </source>
</evidence>
<dbReference type="InterPro" id="IPR050147">
    <property type="entry name" value="Ser/Thr_Dehydratase"/>
</dbReference>
<dbReference type="InterPro" id="IPR000634">
    <property type="entry name" value="Ser/Thr_deHydtase_PyrdxlP-BS"/>
</dbReference>
<dbReference type="GO" id="GO:0006565">
    <property type="term" value="P:L-serine catabolic process"/>
    <property type="evidence" value="ECO:0007669"/>
    <property type="project" value="TreeGrafter"/>
</dbReference>
<dbReference type="PANTHER" id="PTHR48078">
    <property type="entry name" value="THREONINE DEHYDRATASE, MITOCHONDRIAL-RELATED"/>
    <property type="match status" value="1"/>
</dbReference>
<gene>
    <name evidence="5" type="ORF">METZ01_LOCUS6370</name>
</gene>
<dbReference type="GO" id="GO:0030170">
    <property type="term" value="F:pyridoxal phosphate binding"/>
    <property type="evidence" value="ECO:0007669"/>
    <property type="project" value="InterPro"/>
</dbReference>
<keyword evidence="2" id="KW-0663">Pyridoxal phosphate</keyword>
<comment type="cofactor">
    <cofactor evidence="1">
        <name>pyridoxal 5'-phosphate</name>
        <dbReference type="ChEBI" id="CHEBI:597326"/>
    </cofactor>
</comment>
<dbReference type="CDD" id="cd01563">
    <property type="entry name" value="Thr-synth_1"/>
    <property type="match status" value="1"/>
</dbReference>
<evidence type="ECO:0000259" key="4">
    <source>
        <dbReference type="Pfam" id="PF00291"/>
    </source>
</evidence>
<keyword evidence="3" id="KW-0456">Lyase</keyword>
<reference evidence="5" key="1">
    <citation type="submission" date="2018-05" db="EMBL/GenBank/DDBJ databases">
        <authorList>
            <person name="Lanie J.A."/>
            <person name="Ng W.-L."/>
            <person name="Kazmierczak K.M."/>
            <person name="Andrzejewski T.M."/>
            <person name="Davidsen T.M."/>
            <person name="Wayne K.J."/>
            <person name="Tettelin H."/>
            <person name="Glass J.I."/>
            <person name="Rusch D."/>
            <person name="Podicherti R."/>
            <person name="Tsui H.-C.T."/>
            <person name="Winkler M.E."/>
        </authorList>
    </citation>
    <scope>NUCLEOTIDE SEQUENCE</scope>
</reference>
<sequence length="395" mass="42019">MTDQDGLHGATHLECTGTGEKVESEKLIGLSAAGKPLFARYDMDLISSSFTRESVACRSADLWRYQEVLPVRNRGSQIRLGEGWTPLIDAHRTANRMGIRRVWVKDEGQNPTGSFKDRGLCLAVSRALELGAEEVAIPSAGNAGSAAAAYAAAAGLRAHVVVPTDTPAAILEEISALGADLQLLDGLISDCGLVVRQGVEENGWFDLSTLKEPYRVEGKKTMGYELCEQLGWRLPDAIVYPTGGGTGLIGMWKAFDEMEQLGWIGSERPKMFTVQAAGCAPMVRAWEAGHDAAEVWSGASTYASGLRVPGAVGDFLILRALRESGGGAVAVPDHSMAEWVENLGIDTGIFAAPEGGATAAALPILLDKGMINEDEEILLFNTGSGLKYVGMKPLD</sequence>
<accession>A0A381NFY7</accession>
<evidence type="ECO:0000313" key="5">
    <source>
        <dbReference type="EMBL" id="SUZ53516.1"/>
    </source>
</evidence>
<dbReference type="GO" id="GO:0009097">
    <property type="term" value="P:isoleucine biosynthetic process"/>
    <property type="evidence" value="ECO:0007669"/>
    <property type="project" value="TreeGrafter"/>
</dbReference>
<name>A0A381NFY7_9ZZZZ</name>
<dbReference type="NCBIfam" id="NF006050">
    <property type="entry name" value="PRK08197.1"/>
    <property type="match status" value="1"/>
</dbReference>
<dbReference type="InterPro" id="IPR001926">
    <property type="entry name" value="TrpB-like_PALP"/>
</dbReference>
<organism evidence="5">
    <name type="scientific">marine metagenome</name>
    <dbReference type="NCBI Taxonomy" id="408172"/>
    <lineage>
        <taxon>unclassified sequences</taxon>
        <taxon>metagenomes</taxon>
        <taxon>ecological metagenomes</taxon>
    </lineage>
</organism>
<feature type="domain" description="Tryptophan synthase beta chain-like PALP" evidence="4">
    <location>
        <begin position="78"/>
        <end position="383"/>
    </location>
</feature>
<dbReference type="Pfam" id="PF00291">
    <property type="entry name" value="PALP"/>
    <property type="match status" value="1"/>
</dbReference>
<dbReference type="AlphaFoldDB" id="A0A381NFY7"/>
<proteinExistence type="predicted"/>
<protein>
    <recommendedName>
        <fullName evidence="4">Tryptophan synthase beta chain-like PALP domain-containing protein</fullName>
    </recommendedName>
</protein>